<accession>A0A382KYI7</accession>
<dbReference type="InterPro" id="IPR015943">
    <property type="entry name" value="WD40/YVTN_repeat-like_dom_sf"/>
</dbReference>
<organism evidence="2">
    <name type="scientific">marine metagenome</name>
    <dbReference type="NCBI Taxonomy" id="408172"/>
    <lineage>
        <taxon>unclassified sequences</taxon>
        <taxon>metagenomes</taxon>
        <taxon>ecological metagenomes</taxon>
    </lineage>
</organism>
<proteinExistence type="predicted"/>
<name>A0A382KYI7_9ZZZZ</name>
<dbReference type="Gene3D" id="2.130.10.10">
    <property type="entry name" value="YVTN repeat-like/Quinoprotein amine dehydrogenase"/>
    <property type="match status" value="1"/>
</dbReference>
<dbReference type="SUPFAM" id="SSF50998">
    <property type="entry name" value="Quinoprotein alcohol dehydrogenase-like"/>
    <property type="match status" value="1"/>
</dbReference>
<evidence type="ECO:0000259" key="1">
    <source>
        <dbReference type="Pfam" id="PF13360"/>
    </source>
</evidence>
<dbReference type="InterPro" id="IPR002372">
    <property type="entry name" value="PQQ_rpt_dom"/>
</dbReference>
<dbReference type="InterPro" id="IPR018391">
    <property type="entry name" value="PQQ_b-propeller_rpt"/>
</dbReference>
<feature type="domain" description="Pyrrolo-quinoline quinone repeat" evidence="1">
    <location>
        <begin position="115"/>
        <end position="189"/>
    </location>
</feature>
<feature type="non-terminal residue" evidence="2">
    <location>
        <position position="192"/>
    </location>
</feature>
<dbReference type="InterPro" id="IPR011047">
    <property type="entry name" value="Quinoprotein_ADH-like_sf"/>
</dbReference>
<dbReference type="AlphaFoldDB" id="A0A382KYI7"/>
<reference evidence="2" key="1">
    <citation type="submission" date="2018-05" db="EMBL/GenBank/DDBJ databases">
        <authorList>
            <person name="Lanie J.A."/>
            <person name="Ng W.-L."/>
            <person name="Kazmierczak K.M."/>
            <person name="Andrzejewski T.M."/>
            <person name="Davidsen T.M."/>
            <person name="Wayne K.J."/>
            <person name="Tettelin H."/>
            <person name="Glass J.I."/>
            <person name="Rusch D."/>
            <person name="Podicherti R."/>
            <person name="Tsui H.-C.T."/>
            <person name="Winkler M.E."/>
        </authorList>
    </citation>
    <scope>NUCLEOTIDE SEQUENCE</scope>
</reference>
<gene>
    <name evidence="2" type="ORF">METZ01_LOCUS282698</name>
</gene>
<protein>
    <recommendedName>
        <fullName evidence="1">Pyrrolo-quinoline quinone repeat domain-containing protein</fullName>
    </recommendedName>
</protein>
<dbReference type="Pfam" id="PF13360">
    <property type="entry name" value="PQQ_2"/>
    <property type="match status" value="1"/>
</dbReference>
<dbReference type="SMART" id="SM00564">
    <property type="entry name" value="PQQ"/>
    <property type="match status" value="2"/>
</dbReference>
<sequence length="192" mass="21635">MADDPAHQPLALHGLITQSTNLKSAFSLPRFWRRITLYSNQTMMIKPRLIFPGLVLLTAQLQGADWPQHRADAARSGYTAEPLPNRLQLAWTYRARHAPKPAWHTSERVQFDFACQPIVANGKVFIGSSAEDTVTAMDLKTGQTRWVFFAEGPVRFAPAAWQDRVFVASDDGWLYALAQNDGRLLWKFRGGP</sequence>
<dbReference type="EMBL" id="UINC01083793">
    <property type="protein sequence ID" value="SVC29844.1"/>
    <property type="molecule type" value="Genomic_DNA"/>
</dbReference>
<dbReference type="PANTHER" id="PTHR34512:SF30">
    <property type="entry name" value="OUTER MEMBRANE PROTEIN ASSEMBLY FACTOR BAMB"/>
    <property type="match status" value="1"/>
</dbReference>
<evidence type="ECO:0000313" key="2">
    <source>
        <dbReference type="EMBL" id="SVC29844.1"/>
    </source>
</evidence>
<dbReference type="PANTHER" id="PTHR34512">
    <property type="entry name" value="CELL SURFACE PROTEIN"/>
    <property type="match status" value="1"/>
</dbReference>